<reference evidence="10" key="1">
    <citation type="journal article" date="2015" name="Nature">
        <title>Complex archaea that bridge the gap between prokaryotes and eukaryotes.</title>
        <authorList>
            <person name="Spang A."/>
            <person name="Saw J.H."/>
            <person name="Jorgensen S.L."/>
            <person name="Zaremba-Niedzwiedzka K."/>
            <person name="Martijn J."/>
            <person name="Lind A.E."/>
            <person name="van Eijk R."/>
            <person name="Schleper C."/>
            <person name="Guy L."/>
            <person name="Ettema T.J."/>
        </authorList>
    </citation>
    <scope>NUCLEOTIDE SEQUENCE</scope>
</reference>
<keyword evidence="5" id="KW-0028">Amino-acid biosynthesis</keyword>
<dbReference type="UniPathway" id="UPA00035">
    <property type="reaction ID" value="UER00044"/>
</dbReference>
<evidence type="ECO:0000256" key="8">
    <source>
        <dbReference type="ARBA" id="ARBA00023239"/>
    </source>
</evidence>
<keyword evidence="7" id="KW-0057">Aromatic amino acid biosynthesis</keyword>
<dbReference type="EMBL" id="LAZR01003749">
    <property type="protein sequence ID" value="KKN15074.1"/>
    <property type="molecule type" value="Genomic_DNA"/>
</dbReference>
<evidence type="ECO:0000313" key="10">
    <source>
        <dbReference type="EMBL" id="KKN15074.1"/>
    </source>
</evidence>
<dbReference type="InterPro" id="IPR011060">
    <property type="entry name" value="RibuloseP-bd_barrel"/>
</dbReference>
<evidence type="ECO:0000256" key="1">
    <source>
        <dbReference type="ARBA" id="ARBA00003365"/>
    </source>
</evidence>
<sequence>MSRISQCFEKLKKDGQSALIPYVTAGDPEPWVTVPLLHALVDAGADIIELGIPFSDPMCDGPVIQKACERALKNDVSIISVLKMVKQFREKNQETPIVLMGYANPIESMGYSVFAKQAQEAGVDGVLTVDVPPEESDDFRLTMDEHGIDTIYLVAPTTSEARMKVIASFARGFIYYVSIKGVTGAAALDIEEVTGKLATLRKITDLPLGVGFGIRDGKSAASVAKIADAVVVGSTLVKCIEEHARAERLEELPAAVAGLVAEMRHAINANDLASA</sequence>
<dbReference type="InterPro" id="IPR002028">
    <property type="entry name" value="Trp_synthase_suA"/>
</dbReference>
<dbReference type="GO" id="GO:0004834">
    <property type="term" value="F:tryptophan synthase activity"/>
    <property type="evidence" value="ECO:0007669"/>
    <property type="project" value="UniProtKB-EC"/>
</dbReference>
<evidence type="ECO:0000256" key="5">
    <source>
        <dbReference type="ARBA" id="ARBA00022605"/>
    </source>
</evidence>
<proteinExistence type="inferred from homology"/>
<dbReference type="HAMAP" id="MF_00131">
    <property type="entry name" value="Trp_synth_alpha"/>
    <property type="match status" value="1"/>
</dbReference>
<dbReference type="CDD" id="cd04724">
    <property type="entry name" value="Tryptophan_synthase_alpha"/>
    <property type="match status" value="1"/>
</dbReference>
<dbReference type="Gene3D" id="3.20.20.70">
    <property type="entry name" value="Aldolase class I"/>
    <property type="match status" value="1"/>
</dbReference>
<evidence type="ECO:0000256" key="6">
    <source>
        <dbReference type="ARBA" id="ARBA00022822"/>
    </source>
</evidence>
<dbReference type="NCBIfam" id="TIGR00262">
    <property type="entry name" value="trpA"/>
    <property type="match status" value="1"/>
</dbReference>
<name>A0A0F9NAR4_9ZZZZ</name>
<dbReference type="FunFam" id="3.20.20.70:FF:000037">
    <property type="entry name" value="Tryptophan synthase alpha chain"/>
    <property type="match status" value="1"/>
</dbReference>
<dbReference type="EC" id="4.2.1.20" evidence="4"/>
<comment type="catalytic activity">
    <reaction evidence="9">
        <text>(1S,2R)-1-C-(indol-3-yl)glycerol 3-phosphate + L-serine = D-glyceraldehyde 3-phosphate + L-tryptophan + H2O</text>
        <dbReference type="Rhea" id="RHEA:10532"/>
        <dbReference type="ChEBI" id="CHEBI:15377"/>
        <dbReference type="ChEBI" id="CHEBI:33384"/>
        <dbReference type="ChEBI" id="CHEBI:57912"/>
        <dbReference type="ChEBI" id="CHEBI:58866"/>
        <dbReference type="ChEBI" id="CHEBI:59776"/>
        <dbReference type="EC" id="4.2.1.20"/>
    </reaction>
</comment>
<evidence type="ECO:0000256" key="3">
    <source>
        <dbReference type="ARBA" id="ARBA00011270"/>
    </source>
</evidence>
<comment type="function">
    <text evidence="1">The alpha subunit is responsible for the aldol cleavage of indoleglycerol phosphate to indole and glyceraldehyde 3-phosphate.</text>
</comment>
<protein>
    <recommendedName>
        <fullName evidence="4">tryptophan synthase</fullName>
        <ecNumber evidence="4">4.2.1.20</ecNumber>
    </recommendedName>
</protein>
<dbReference type="GO" id="GO:0005829">
    <property type="term" value="C:cytosol"/>
    <property type="evidence" value="ECO:0007669"/>
    <property type="project" value="TreeGrafter"/>
</dbReference>
<dbReference type="PANTHER" id="PTHR43406">
    <property type="entry name" value="TRYPTOPHAN SYNTHASE, ALPHA CHAIN"/>
    <property type="match status" value="1"/>
</dbReference>
<dbReference type="PANTHER" id="PTHR43406:SF1">
    <property type="entry name" value="TRYPTOPHAN SYNTHASE ALPHA CHAIN, CHLOROPLASTIC"/>
    <property type="match status" value="1"/>
</dbReference>
<comment type="subunit">
    <text evidence="3">Tetramer of two alpha and two beta chains.</text>
</comment>
<organism evidence="10">
    <name type="scientific">marine sediment metagenome</name>
    <dbReference type="NCBI Taxonomy" id="412755"/>
    <lineage>
        <taxon>unclassified sequences</taxon>
        <taxon>metagenomes</taxon>
        <taxon>ecological metagenomes</taxon>
    </lineage>
</organism>
<dbReference type="SUPFAM" id="SSF51366">
    <property type="entry name" value="Ribulose-phoshate binding barrel"/>
    <property type="match status" value="1"/>
</dbReference>
<accession>A0A0F9NAR4</accession>
<dbReference type="Pfam" id="PF00290">
    <property type="entry name" value="Trp_syntA"/>
    <property type="match status" value="1"/>
</dbReference>
<keyword evidence="8" id="KW-0456">Lyase</keyword>
<keyword evidence="6" id="KW-0822">Tryptophan biosynthesis</keyword>
<dbReference type="InterPro" id="IPR013785">
    <property type="entry name" value="Aldolase_TIM"/>
</dbReference>
<dbReference type="AlphaFoldDB" id="A0A0F9NAR4"/>
<evidence type="ECO:0000256" key="2">
    <source>
        <dbReference type="ARBA" id="ARBA00004733"/>
    </source>
</evidence>
<evidence type="ECO:0000256" key="4">
    <source>
        <dbReference type="ARBA" id="ARBA00012043"/>
    </source>
</evidence>
<comment type="caution">
    <text evidence="10">The sequence shown here is derived from an EMBL/GenBank/DDBJ whole genome shotgun (WGS) entry which is preliminary data.</text>
</comment>
<gene>
    <name evidence="10" type="ORF">LCGC14_0989680</name>
</gene>
<evidence type="ECO:0000256" key="9">
    <source>
        <dbReference type="ARBA" id="ARBA00049047"/>
    </source>
</evidence>
<comment type="pathway">
    <text evidence="2">Amino-acid biosynthesis; L-tryptophan biosynthesis; L-tryptophan from chorismate: step 5/5.</text>
</comment>
<evidence type="ECO:0000256" key="7">
    <source>
        <dbReference type="ARBA" id="ARBA00023141"/>
    </source>
</evidence>